<name>J4JTT7_9MYCO</name>
<feature type="chain" id="PRO_5039438325" description="Secreted protein" evidence="1">
    <location>
        <begin position="29"/>
        <end position="80"/>
    </location>
</feature>
<evidence type="ECO:0000313" key="3">
    <source>
        <dbReference type="Proteomes" id="UP000006455"/>
    </source>
</evidence>
<dbReference type="Proteomes" id="UP000006455">
    <property type="component" value="Unassembled WGS sequence"/>
</dbReference>
<dbReference type="STRING" id="1041522.GCA_002105755_02690"/>
<dbReference type="AlphaFoldDB" id="J4JTT7"/>
<dbReference type="EMBL" id="AFVW02000018">
    <property type="protein sequence ID" value="EJO86107.1"/>
    <property type="molecule type" value="Genomic_DNA"/>
</dbReference>
<protein>
    <recommendedName>
        <fullName evidence="4">Secreted protein</fullName>
    </recommendedName>
</protein>
<proteinExistence type="predicted"/>
<accession>J4JTT7</accession>
<organism evidence="2 3">
    <name type="scientific">Mycobacterium colombiense CECT 3035</name>
    <dbReference type="NCBI Taxonomy" id="1041522"/>
    <lineage>
        <taxon>Bacteria</taxon>
        <taxon>Bacillati</taxon>
        <taxon>Actinomycetota</taxon>
        <taxon>Actinomycetes</taxon>
        <taxon>Mycobacteriales</taxon>
        <taxon>Mycobacteriaceae</taxon>
        <taxon>Mycobacterium</taxon>
        <taxon>Mycobacterium avium complex (MAC)</taxon>
    </lineage>
</organism>
<gene>
    <name evidence="2" type="ORF">MCOL_V224227</name>
</gene>
<dbReference type="eggNOG" id="ENOG5030AWI">
    <property type="taxonomic scope" value="Bacteria"/>
</dbReference>
<comment type="caution">
    <text evidence="2">The sequence shown here is derived from an EMBL/GenBank/DDBJ whole genome shotgun (WGS) entry which is preliminary data.</text>
</comment>
<evidence type="ECO:0000256" key="1">
    <source>
        <dbReference type="SAM" id="SignalP"/>
    </source>
</evidence>
<reference evidence="2 3" key="1">
    <citation type="journal article" date="2011" name="J. Bacteriol.">
        <title>Genome sequence of the Mycobacterium colombiense type strain, CECT 3035.</title>
        <authorList>
            <person name="Gonzalez-Perez M."/>
            <person name="Murcia M.I."/>
            <person name="Landsman D."/>
            <person name="Jordan I.K."/>
            <person name="Marino-Ramirez L."/>
        </authorList>
    </citation>
    <scope>NUCLEOTIDE SEQUENCE [LARGE SCALE GENOMIC DNA]</scope>
    <source>
        <strain evidence="2 3">CECT 3035</strain>
    </source>
</reference>
<keyword evidence="1" id="KW-0732">Signal</keyword>
<evidence type="ECO:0008006" key="4">
    <source>
        <dbReference type="Google" id="ProtNLM"/>
    </source>
</evidence>
<sequence length="80" mass="8397">MLRGLFIMSSSWSLGWATAAAVFAIVSAADGRADPPAPGDECTVLRSTTQDVNGRPMWCNPTTTGPHGLVWQYGGPSSTD</sequence>
<evidence type="ECO:0000313" key="2">
    <source>
        <dbReference type="EMBL" id="EJO86107.1"/>
    </source>
</evidence>
<feature type="signal peptide" evidence="1">
    <location>
        <begin position="1"/>
        <end position="28"/>
    </location>
</feature>